<dbReference type="OrthoDB" id="5525824at2"/>
<dbReference type="AlphaFoldDB" id="A0A062UF52"/>
<feature type="chain" id="PRO_5001618270" description="Lipid/polyisoprenoid-binding YceI-like domain-containing protein" evidence="1">
    <location>
        <begin position="21"/>
        <end position="216"/>
    </location>
</feature>
<dbReference type="SUPFAM" id="SSF101874">
    <property type="entry name" value="YceI-like"/>
    <property type="match status" value="1"/>
</dbReference>
<reference evidence="3 4" key="1">
    <citation type="journal article" date="2014" name="Antonie Van Leeuwenhoek">
        <title>Hyphomonas beringensis sp. nov. and Hyphomonas chukchiensis sp. nov., isolated from surface seawater of the Bering Sea and Chukchi Sea.</title>
        <authorList>
            <person name="Li C."/>
            <person name="Lai Q."/>
            <person name="Li G."/>
            <person name="Dong C."/>
            <person name="Wang J."/>
            <person name="Liao Y."/>
            <person name="Shao Z."/>
        </authorList>
    </citation>
    <scope>NUCLEOTIDE SEQUENCE [LARGE SCALE GENOMIC DNA]</scope>
    <source>
        <strain evidence="3 4">25B14_1</strain>
    </source>
</reference>
<dbReference type="PATRIC" id="fig|1280946.3.peg.1749"/>
<evidence type="ECO:0000313" key="4">
    <source>
        <dbReference type="Proteomes" id="UP000027037"/>
    </source>
</evidence>
<accession>A0A062UF52</accession>
<proteinExistence type="predicted"/>
<dbReference type="RefSeq" id="WP_051601341.1">
    <property type="nucleotide sequence ID" value="NZ_AWFF01000035.1"/>
</dbReference>
<dbReference type="eggNOG" id="COG2353">
    <property type="taxonomic scope" value="Bacteria"/>
</dbReference>
<dbReference type="PANTHER" id="PTHR34406:SF1">
    <property type="entry name" value="PROTEIN YCEI"/>
    <property type="match status" value="1"/>
</dbReference>
<keyword evidence="1" id="KW-0732">Signal</keyword>
<dbReference type="InterPro" id="IPR007372">
    <property type="entry name" value="Lipid/polyisoprenoid-bd_YceI"/>
</dbReference>
<name>A0A062UF52_9PROT</name>
<evidence type="ECO:0000259" key="2">
    <source>
        <dbReference type="SMART" id="SM00867"/>
    </source>
</evidence>
<dbReference type="InterPro" id="IPR036761">
    <property type="entry name" value="TTHA0802/YceI-like_sf"/>
</dbReference>
<dbReference type="PANTHER" id="PTHR34406">
    <property type="entry name" value="PROTEIN YCEI"/>
    <property type="match status" value="1"/>
</dbReference>
<feature type="domain" description="Lipid/polyisoprenoid-binding YceI-like" evidence="2">
    <location>
        <begin position="46"/>
        <end position="215"/>
    </location>
</feature>
<evidence type="ECO:0000313" key="3">
    <source>
        <dbReference type="EMBL" id="KCZ54725.1"/>
    </source>
</evidence>
<dbReference type="EMBL" id="AWFF01000035">
    <property type="protein sequence ID" value="KCZ54725.1"/>
    <property type="molecule type" value="Genomic_DNA"/>
</dbReference>
<dbReference type="SMART" id="SM00867">
    <property type="entry name" value="YceI"/>
    <property type="match status" value="1"/>
</dbReference>
<feature type="signal peptide" evidence="1">
    <location>
        <begin position="1"/>
        <end position="20"/>
    </location>
</feature>
<dbReference type="InterPro" id="IPR027016">
    <property type="entry name" value="UCP029811"/>
</dbReference>
<sequence>MNFRLTALTSACALALAACGAPSPEASPAPAEPAAAPEVTVDADAEWHLVDEESRLTFVSTKADEIAEVQTFDNIMGNVSPLGLATVDITLNSVDTNIEQRDERMRTMLFDTETYPTMTVTAETPLDGFSDLEIGDRERINTPVTVSLHGQDRVYDADLYVTRIGPKKVLVETASPVLVHADDFGLEAGVEALREVANLPSISPAVPVSVSFVFEQ</sequence>
<dbReference type="Proteomes" id="UP000027037">
    <property type="component" value="Unassembled WGS sequence"/>
</dbReference>
<gene>
    <name evidence="3" type="ORF">HY29_13685</name>
</gene>
<dbReference type="Pfam" id="PF04264">
    <property type="entry name" value="YceI"/>
    <property type="match status" value="1"/>
</dbReference>
<comment type="caution">
    <text evidence="3">The sequence shown here is derived from an EMBL/GenBank/DDBJ whole genome shotgun (WGS) entry which is preliminary data.</text>
</comment>
<dbReference type="PROSITE" id="PS51257">
    <property type="entry name" value="PROKAR_LIPOPROTEIN"/>
    <property type="match status" value="1"/>
</dbReference>
<dbReference type="Gene3D" id="2.40.128.110">
    <property type="entry name" value="Lipid/polyisoprenoid-binding, YceI-like"/>
    <property type="match status" value="1"/>
</dbReference>
<organism evidence="3 4">
    <name type="scientific">Hyphomonas beringensis</name>
    <dbReference type="NCBI Taxonomy" id="1280946"/>
    <lineage>
        <taxon>Bacteria</taxon>
        <taxon>Pseudomonadati</taxon>
        <taxon>Pseudomonadota</taxon>
        <taxon>Alphaproteobacteria</taxon>
        <taxon>Hyphomonadales</taxon>
        <taxon>Hyphomonadaceae</taxon>
        <taxon>Hyphomonas</taxon>
    </lineage>
</organism>
<dbReference type="STRING" id="1280946.HY29_13685"/>
<keyword evidence="4" id="KW-1185">Reference proteome</keyword>
<protein>
    <recommendedName>
        <fullName evidence="2">Lipid/polyisoprenoid-binding YceI-like domain-containing protein</fullName>
    </recommendedName>
</protein>
<dbReference type="PIRSF" id="PIRSF029811">
    <property type="entry name" value="UCP029811"/>
    <property type="match status" value="1"/>
</dbReference>
<evidence type="ECO:0000256" key="1">
    <source>
        <dbReference type="SAM" id="SignalP"/>
    </source>
</evidence>